<evidence type="ECO:0000313" key="8">
    <source>
        <dbReference type="Proteomes" id="UP001595665"/>
    </source>
</evidence>
<comment type="similarity">
    <text evidence="1">Belongs to the site-specific recombinase resolvase family.</text>
</comment>
<evidence type="ECO:0000256" key="2">
    <source>
        <dbReference type="ARBA" id="ARBA00022908"/>
    </source>
</evidence>
<name>A0ABV7PS70_9BURK</name>
<evidence type="ECO:0000313" key="7">
    <source>
        <dbReference type="EMBL" id="MFC3461535.1"/>
    </source>
</evidence>
<dbReference type="PROSITE" id="PS00397">
    <property type="entry name" value="RECOMBINASES_1"/>
    <property type="match status" value="1"/>
</dbReference>
<feature type="active site" description="O-(5'-phospho-DNA)-serine intermediate" evidence="5">
    <location>
        <position position="11"/>
    </location>
</feature>
<organism evidence="7 8">
    <name type="scientific">Massilia haematophila</name>
    <dbReference type="NCBI Taxonomy" id="457923"/>
    <lineage>
        <taxon>Bacteria</taxon>
        <taxon>Pseudomonadati</taxon>
        <taxon>Pseudomonadota</taxon>
        <taxon>Betaproteobacteria</taxon>
        <taxon>Burkholderiales</taxon>
        <taxon>Oxalobacteraceae</taxon>
        <taxon>Telluria group</taxon>
        <taxon>Massilia</taxon>
    </lineage>
</organism>
<feature type="domain" description="Resolvase/invertase-type recombinase catalytic" evidence="6">
    <location>
        <begin position="3"/>
        <end position="155"/>
    </location>
</feature>
<sequence>MKIARIYIRVSTDDQDLARQASLRASTEAAGFYVAAVYAEKASGARADRPELLRLIADLQPGEVVVAEHIDRITRLPLPEAEALIAKIRAAGARLSVPGLVDLSELVAEASGVAKIVLEAVQDMLLKILLQMARENYETMRRRQREGIALAKSQGKYKGGRKADTALHARIIALRKNHSISATAKLAGCSEPLVKLVWREHHKRLAAAADETTPAA</sequence>
<proteinExistence type="inferred from homology"/>
<dbReference type="SMART" id="SM00857">
    <property type="entry name" value="Resolvase"/>
    <property type="match status" value="1"/>
</dbReference>
<evidence type="ECO:0000256" key="5">
    <source>
        <dbReference type="PROSITE-ProRule" id="PRU10137"/>
    </source>
</evidence>
<accession>A0ABV7PS70</accession>
<reference evidence="8" key="1">
    <citation type="journal article" date="2019" name="Int. J. Syst. Evol. Microbiol.">
        <title>The Global Catalogue of Microorganisms (GCM) 10K type strain sequencing project: providing services to taxonomists for standard genome sequencing and annotation.</title>
        <authorList>
            <consortium name="The Broad Institute Genomics Platform"/>
            <consortium name="The Broad Institute Genome Sequencing Center for Infectious Disease"/>
            <person name="Wu L."/>
            <person name="Ma J."/>
        </authorList>
    </citation>
    <scope>NUCLEOTIDE SEQUENCE [LARGE SCALE GENOMIC DNA]</scope>
    <source>
        <strain evidence="8">CCM 7480</strain>
    </source>
</reference>
<dbReference type="PANTHER" id="PTHR30461">
    <property type="entry name" value="DNA-INVERTASE FROM LAMBDOID PROPHAGE"/>
    <property type="match status" value="1"/>
</dbReference>
<comment type="caution">
    <text evidence="7">The sequence shown here is derived from an EMBL/GenBank/DDBJ whole genome shotgun (WGS) entry which is preliminary data.</text>
</comment>
<evidence type="ECO:0000256" key="4">
    <source>
        <dbReference type="ARBA" id="ARBA00023172"/>
    </source>
</evidence>
<dbReference type="InterPro" id="IPR036162">
    <property type="entry name" value="Resolvase-like_N_sf"/>
</dbReference>
<keyword evidence="8" id="KW-1185">Reference proteome</keyword>
<protein>
    <submittedName>
        <fullName evidence="7">Recombinase family protein</fullName>
    </submittedName>
</protein>
<dbReference type="SUPFAM" id="SSF53041">
    <property type="entry name" value="Resolvase-like"/>
    <property type="match status" value="1"/>
</dbReference>
<dbReference type="EMBL" id="JBHRVV010000002">
    <property type="protein sequence ID" value="MFC3461535.1"/>
    <property type="molecule type" value="Genomic_DNA"/>
</dbReference>
<dbReference type="Gene3D" id="3.40.50.1390">
    <property type="entry name" value="Resolvase, N-terminal catalytic domain"/>
    <property type="match status" value="1"/>
</dbReference>
<keyword evidence="3" id="KW-0238">DNA-binding</keyword>
<evidence type="ECO:0000256" key="3">
    <source>
        <dbReference type="ARBA" id="ARBA00023125"/>
    </source>
</evidence>
<dbReference type="PANTHER" id="PTHR30461:SF26">
    <property type="entry name" value="RESOLVASE HOMOLOG YNEB"/>
    <property type="match status" value="1"/>
</dbReference>
<dbReference type="InterPro" id="IPR006118">
    <property type="entry name" value="Recombinase_CS"/>
</dbReference>
<keyword evidence="4" id="KW-0233">DNA recombination</keyword>
<evidence type="ECO:0000256" key="1">
    <source>
        <dbReference type="ARBA" id="ARBA00009913"/>
    </source>
</evidence>
<dbReference type="InterPro" id="IPR006119">
    <property type="entry name" value="Resolv_N"/>
</dbReference>
<dbReference type="InterPro" id="IPR050639">
    <property type="entry name" value="SSR_resolvase"/>
</dbReference>
<dbReference type="Pfam" id="PF00239">
    <property type="entry name" value="Resolvase"/>
    <property type="match status" value="1"/>
</dbReference>
<dbReference type="PROSITE" id="PS51736">
    <property type="entry name" value="RECOMBINASES_3"/>
    <property type="match status" value="1"/>
</dbReference>
<dbReference type="RefSeq" id="WP_379738171.1">
    <property type="nucleotide sequence ID" value="NZ_JBHRVV010000002.1"/>
</dbReference>
<gene>
    <name evidence="7" type="ORF">ACFOPH_25345</name>
</gene>
<dbReference type="Proteomes" id="UP001595665">
    <property type="component" value="Unassembled WGS sequence"/>
</dbReference>
<keyword evidence="2" id="KW-0229">DNA integration</keyword>
<evidence type="ECO:0000259" key="6">
    <source>
        <dbReference type="PROSITE" id="PS51736"/>
    </source>
</evidence>